<evidence type="ECO:0000313" key="3">
    <source>
        <dbReference type="Proteomes" id="UP000001593"/>
    </source>
</evidence>
<dbReference type="PANTHER" id="PTHR33802:SF1">
    <property type="entry name" value="XK-RELATED PROTEIN"/>
    <property type="match status" value="1"/>
</dbReference>
<organism evidence="2 3">
    <name type="scientific">Nematostella vectensis</name>
    <name type="common">Starlet sea anemone</name>
    <dbReference type="NCBI Taxonomy" id="45351"/>
    <lineage>
        <taxon>Eukaryota</taxon>
        <taxon>Metazoa</taxon>
        <taxon>Cnidaria</taxon>
        <taxon>Anthozoa</taxon>
        <taxon>Hexacorallia</taxon>
        <taxon>Actiniaria</taxon>
        <taxon>Edwardsiidae</taxon>
        <taxon>Nematostella</taxon>
    </lineage>
</organism>
<feature type="transmembrane region" description="Helical" evidence="1">
    <location>
        <begin position="168"/>
        <end position="186"/>
    </location>
</feature>
<feature type="transmembrane region" description="Helical" evidence="1">
    <location>
        <begin position="96"/>
        <end position="118"/>
    </location>
</feature>
<dbReference type="Gene3D" id="1.20.1260.100">
    <property type="entry name" value="TspO/MBR protein"/>
    <property type="match status" value="1"/>
</dbReference>
<feature type="transmembrane region" description="Helical" evidence="1">
    <location>
        <begin position="63"/>
        <end position="84"/>
    </location>
</feature>
<dbReference type="EMBL" id="DS469737">
    <property type="protein sequence ID" value="EDO34277.1"/>
    <property type="molecule type" value="Genomic_DNA"/>
</dbReference>
<dbReference type="AlphaFoldDB" id="A7SPT3"/>
<dbReference type="KEGG" id="nve:5505623"/>
<dbReference type="HOGENOM" id="CLU_076617_0_0_1"/>
<accession>A7SPT3</accession>
<dbReference type="PhylomeDB" id="A7SPT3"/>
<dbReference type="PANTHER" id="PTHR33802">
    <property type="entry name" value="SI:CH211-161H7.5-RELATED"/>
    <property type="match status" value="1"/>
</dbReference>
<keyword evidence="1" id="KW-1133">Transmembrane helix</keyword>
<gene>
    <name evidence="2" type="ORF">NEMVEDRAFT_v1g246648</name>
</gene>
<dbReference type="InterPro" id="IPR038330">
    <property type="entry name" value="TspO/MBR-related_sf"/>
</dbReference>
<evidence type="ECO:0000313" key="2">
    <source>
        <dbReference type="EMBL" id="EDO34277.1"/>
    </source>
</evidence>
<feature type="transmembrane region" description="Helical" evidence="1">
    <location>
        <begin position="258"/>
        <end position="275"/>
    </location>
</feature>
<reference evidence="2 3" key="1">
    <citation type="journal article" date="2007" name="Science">
        <title>Sea anemone genome reveals ancestral eumetazoan gene repertoire and genomic organization.</title>
        <authorList>
            <person name="Putnam N.H."/>
            <person name="Srivastava M."/>
            <person name="Hellsten U."/>
            <person name="Dirks B."/>
            <person name="Chapman J."/>
            <person name="Salamov A."/>
            <person name="Terry A."/>
            <person name="Shapiro H."/>
            <person name="Lindquist E."/>
            <person name="Kapitonov V.V."/>
            <person name="Jurka J."/>
            <person name="Genikhovich G."/>
            <person name="Grigoriev I.V."/>
            <person name="Lucas S.M."/>
            <person name="Steele R.E."/>
            <person name="Finnerty J.R."/>
            <person name="Technau U."/>
            <person name="Martindale M.Q."/>
            <person name="Rokhsar D.S."/>
        </authorList>
    </citation>
    <scope>NUCLEOTIDE SEQUENCE [LARGE SCALE GENOMIC DNA]</scope>
    <source>
        <strain evidence="3">CH2 X CH6</strain>
    </source>
</reference>
<evidence type="ECO:0000256" key="1">
    <source>
        <dbReference type="SAM" id="Phobius"/>
    </source>
</evidence>
<dbReference type="Proteomes" id="UP000001593">
    <property type="component" value="Unassembled WGS sequence"/>
</dbReference>
<name>A7SPT3_NEMVE</name>
<feature type="transmembrane region" description="Helical" evidence="1">
    <location>
        <begin position="233"/>
        <end position="252"/>
    </location>
</feature>
<dbReference type="OMA" id="YTWLLLM"/>
<keyword evidence="1" id="KW-0472">Membrane</keyword>
<keyword evidence="3" id="KW-1185">Reference proteome</keyword>
<dbReference type="OrthoDB" id="5586934at2759"/>
<feature type="transmembrane region" description="Helical" evidence="1">
    <location>
        <begin position="124"/>
        <end position="147"/>
    </location>
</feature>
<protein>
    <submittedName>
        <fullName evidence="2">Uncharacterized protein</fullName>
    </submittedName>
</protein>
<proteinExistence type="predicted"/>
<keyword evidence="1" id="KW-0812">Transmembrane</keyword>
<sequence>MEGTCAITRGVLTVVLILAFLVMLAINVLVPPSMRPAFLDPLYGNNLTTSDISDIYESDINPASWAFSIWGVIYTWQVLMIIYVTSLICRKHVPNVLNCTFLGLYILSCFFNGTWIVIWQRLHLSAASGVLFAICFILYATLFVSYYRLNKFANSKFPKFDFWCIQVLVHNGIAFYATWCTVASLLNMTSAVTYVHGVARATAGTIALSILAAEIIVWFIVENFVLERFLRYTISQYPVLILALTAILYSHWKPGNANAILTLVLLCVVCVLYVLRLVRVALKIKGEWHNRSEDLKA</sequence>
<feature type="transmembrane region" description="Helical" evidence="1">
    <location>
        <begin position="12"/>
        <end position="30"/>
    </location>
</feature>
<feature type="transmembrane region" description="Helical" evidence="1">
    <location>
        <begin position="198"/>
        <end position="221"/>
    </location>
</feature>
<dbReference type="InParanoid" id="A7SPT3"/>
<dbReference type="eggNOG" id="ENOG502QQ6X">
    <property type="taxonomic scope" value="Eukaryota"/>
</dbReference>